<sequence>MDQNQVLDAINNDDVTAHELLSEAMPNAASRFYRTAKNLSRLLDEIHEHFPDASYYAASGTLCLLLGESHSKSDVAQQELLAHAAPGLRVEGGTGSGEYFR</sequence>
<reference evidence="1" key="1">
    <citation type="submission" date="2015-12" db="EMBL/GenBank/DDBJ databases">
        <title>Klebsiella pneumoniae strain KP04 plasmid pKP04VIM, complete sequence.</title>
        <authorList>
            <person name="Li R."/>
            <person name="Lin D."/>
            <person name="Chen C."/>
        </authorList>
    </citation>
    <scope>NUCLEOTIDE SEQUENCE</scope>
    <source>
        <plasmid evidence="1">pKP04VIM</plasmid>
    </source>
</reference>
<accession>A0A1B1LQL6</accession>
<evidence type="ECO:0000313" key="1">
    <source>
        <dbReference type="EMBL" id="ANS55342.1"/>
    </source>
</evidence>
<dbReference type="RefSeq" id="WP_181371359.1">
    <property type="nucleotide sequence ID" value="NZ_KU318421.1"/>
</dbReference>
<geneLocation type="plasmid" evidence="1">
    <name>pKP04VIM</name>
</geneLocation>
<dbReference type="EMBL" id="KU318421">
    <property type="protein sequence ID" value="ANS55342.1"/>
    <property type="molecule type" value="Genomic_DNA"/>
</dbReference>
<organism evidence="1">
    <name type="scientific">Klebsiella pneumoniae</name>
    <dbReference type="NCBI Taxonomy" id="573"/>
    <lineage>
        <taxon>Bacteria</taxon>
        <taxon>Pseudomonadati</taxon>
        <taxon>Pseudomonadota</taxon>
        <taxon>Gammaproteobacteria</taxon>
        <taxon>Enterobacterales</taxon>
        <taxon>Enterobacteriaceae</taxon>
        <taxon>Klebsiella/Raoultella group</taxon>
        <taxon>Klebsiella</taxon>
        <taxon>Klebsiella pneumoniae complex</taxon>
    </lineage>
</organism>
<name>A0A1B1LQL6_KLEPN</name>
<proteinExistence type="predicted"/>
<keyword evidence="1" id="KW-0614">Plasmid</keyword>
<dbReference type="AlphaFoldDB" id="A0A1B1LQL6"/>
<protein>
    <submittedName>
        <fullName evidence="1">Uncharacterized protein</fullName>
    </submittedName>
</protein>